<feature type="region of interest" description="Disordered" evidence="1">
    <location>
        <begin position="391"/>
        <end position="410"/>
    </location>
</feature>
<dbReference type="InterPro" id="IPR029055">
    <property type="entry name" value="Ntn_hydrolases_N"/>
</dbReference>
<name>A0ABZ2TG62_9RHOB</name>
<dbReference type="EC" id="2.3.2.2" evidence="2"/>
<dbReference type="Gene3D" id="1.10.246.130">
    <property type="match status" value="1"/>
</dbReference>
<dbReference type="GO" id="GO:0103068">
    <property type="term" value="F:leukotriene C4 gamma-glutamyl transferase activity"/>
    <property type="evidence" value="ECO:0007669"/>
    <property type="project" value="UniProtKB-EC"/>
</dbReference>
<dbReference type="Gene3D" id="3.60.20.40">
    <property type="match status" value="1"/>
</dbReference>
<dbReference type="Pfam" id="PF01019">
    <property type="entry name" value="G_glu_transpept"/>
    <property type="match status" value="1"/>
</dbReference>
<dbReference type="Proteomes" id="UP001281305">
    <property type="component" value="Chromosome"/>
</dbReference>
<keyword evidence="3" id="KW-1185">Reference proteome</keyword>
<evidence type="ECO:0000256" key="1">
    <source>
        <dbReference type="SAM" id="MobiDB-lite"/>
    </source>
</evidence>
<sequence>MPVEHHSIGAGSCPAAVSAGHPIAADIAWKVLCQGGNMVDAGVAAVLALTVVHSEQVQLGGILPALVKPADSGYVFAIEGVGRWPKATAPEVLHRDHRGRIPRGILRTVTPALPDACFTALDRFGTMPFGDLAKPAQALASDGFEAHEDLVAATATYERHYRTYPENTSIWLPNDRPVQPAERFRQPKLGATLQRLIDAEERGGAQAARTLFYEGSLAQEMLAHVHIEGGWLSADDMAGHTTPIVSAVSGKAFGATIYTPDTWCQGPTLIQCLQIAEALGIQDQAPEDWWHLILETIKLGFADRDKYFGDPYFVDVPLERLLSETHAKELANTVGPTARSRGDDIRTGAPPLDTSVVSIVDFDGGVFVATPSDMSHDSPAVPGLGFVMSTRGGQSQVSSEHPACLAPGKRPRASASPFLLIDDDGRTVAGGGPGADLAIQASVAILTQHLGQNIPLDQALSAPRAYTLEPPGSSAPHLTFPGKVRAEPDLPNDICDGLSKRGHLVSKSDSGRAVTPSICAIELDAQNGVVRAHGDPRRLSGQKTGPKP</sequence>
<organism evidence="2 3">
    <name type="scientific">Roseovarius rhodophyticola</name>
    <dbReference type="NCBI Taxonomy" id="3080827"/>
    <lineage>
        <taxon>Bacteria</taxon>
        <taxon>Pseudomonadati</taxon>
        <taxon>Pseudomonadota</taxon>
        <taxon>Alphaproteobacteria</taxon>
        <taxon>Rhodobacterales</taxon>
        <taxon>Roseobacteraceae</taxon>
        <taxon>Roseovarius</taxon>
    </lineage>
</organism>
<dbReference type="InterPro" id="IPR043137">
    <property type="entry name" value="GGT_ssub_C"/>
</dbReference>
<gene>
    <name evidence="2" type="ORF">RZS32_002225</name>
</gene>
<evidence type="ECO:0000313" key="3">
    <source>
        <dbReference type="Proteomes" id="UP001281305"/>
    </source>
</evidence>
<keyword evidence="2" id="KW-0808">Transferase</keyword>
<evidence type="ECO:0000313" key="2">
    <source>
        <dbReference type="EMBL" id="WYK18725.1"/>
    </source>
</evidence>
<reference evidence="2 3" key="1">
    <citation type="submission" date="2024-02" db="EMBL/GenBank/DDBJ databases">
        <title>Roseovarius strain W115 nov., isolated from a marine algae.</title>
        <authorList>
            <person name="Lee M.W."/>
            <person name="Lee J.K."/>
            <person name="Kim J.M."/>
            <person name="Choi D.G."/>
            <person name="Baek J.H."/>
            <person name="Bayburt H."/>
            <person name="Jung J.J."/>
            <person name="Han D.M."/>
            <person name="Jeon C.O."/>
        </authorList>
    </citation>
    <scope>NUCLEOTIDE SEQUENCE [LARGE SCALE GENOMIC DNA]</scope>
    <source>
        <strain evidence="2 3">W115</strain>
    </source>
</reference>
<dbReference type="InterPro" id="IPR043138">
    <property type="entry name" value="GGT_lsub"/>
</dbReference>
<dbReference type="PRINTS" id="PR01210">
    <property type="entry name" value="GGTRANSPTASE"/>
</dbReference>
<accession>A0ABZ2TG62</accession>
<dbReference type="EMBL" id="CP146606">
    <property type="protein sequence ID" value="WYK18725.1"/>
    <property type="molecule type" value="Genomic_DNA"/>
</dbReference>
<proteinExistence type="predicted"/>
<dbReference type="PANTHER" id="PTHR43881">
    <property type="entry name" value="GAMMA-GLUTAMYLTRANSPEPTIDASE (AFU_ORTHOLOGUE AFUA_4G13580)"/>
    <property type="match status" value="1"/>
</dbReference>
<keyword evidence="2" id="KW-0012">Acyltransferase</keyword>
<dbReference type="PANTHER" id="PTHR43881:SF1">
    <property type="entry name" value="GAMMA-GLUTAMYLTRANSPEPTIDASE (AFU_ORTHOLOGUE AFUA_4G13580)"/>
    <property type="match status" value="1"/>
</dbReference>
<dbReference type="InterPro" id="IPR052896">
    <property type="entry name" value="GGT-like_enzyme"/>
</dbReference>
<dbReference type="RefSeq" id="WP_317055408.1">
    <property type="nucleotide sequence ID" value="NZ_CP146606.1"/>
</dbReference>
<dbReference type="SUPFAM" id="SSF56235">
    <property type="entry name" value="N-terminal nucleophile aminohydrolases (Ntn hydrolases)"/>
    <property type="match status" value="1"/>
</dbReference>
<protein>
    <submittedName>
        <fullName evidence="2">Gamma-glutamyltransferase</fullName>
        <ecNumber evidence="2">2.3.2.2</ecNumber>
    </submittedName>
</protein>